<name>A0A318YAT0_ASPNB</name>
<sequence>MPSWNPSLSPSLSSQHELLLDVRICPATAPPSRVVSPRASGSPGSEGALFWQSLAQIGHCVGMASLHSSGKTCTSTLLSAIVGRSRRGTMLLPFHPRYYLTVILLYGQAQLTSNAGAPFIHPPDSPRVEIFTPAVRITILSGLGTLPIESIRHTLTSDGYHGGQGWAPA</sequence>
<dbReference type="AlphaFoldDB" id="A0A318YAT0"/>
<accession>A0A318YAT0</accession>
<gene>
    <name evidence="1" type="ORF">BO87DRAFT_125971</name>
</gene>
<dbReference type="EMBL" id="KZ821473">
    <property type="protein sequence ID" value="PYH31456.1"/>
    <property type="molecule type" value="Genomic_DNA"/>
</dbReference>
<protein>
    <submittedName>
        <fullName evidence="1">Uncharacterized protein</fullName>
    </submittedName>
</protein>
<reference evidence="1" key="1">
    <citation type="submission" date="2016-12" db="EMBL/GenBank/DDBJ databases">
        <title>The genomes of Aspergillus section Nigri reveals drivers in fungal speciation.</title>
        <authorList>
            <consortium name="DOE Joint Genome Institute"/>
            <person name="Vesth T.C."/>
            <person name="Nybo J."/>
            <person name="Theobald S."/>
            <person name="Brandl J."/>
            <person name="Frisvad J.C."/>
            <person name="Nielsen K.F."/>
            <person name="Lyhne E.K."/>
            <person name="Kogle M.E."/>
            <person name="Kuo A."/>
            <person name="Riley R."/>
            <person name="Clum A."/>
            <person name="Nolan M."/>
            <person name="Lipzen A."/>
            <person name="Salamov A."/>
            <person name="Henrissat B."/>
            <person name="Wiebenga A."/>
            <person name="De Vries R.P."/>
            <person name="Grigoriev I.V."/>
            <person name="Mortensen U.H."/>
            <person name="Andersen M.R."/>
            <person name="Baker S.E."/>
        </authorList>
    </citation>
    <scope>NUCLEOTIDE SEQUENCE [LARGE SCALE GENOMIC DNA]</scope>
    <source>
        <strain evidence="1">CBS 115656</strain>
    </source>
</reference>
<dbReference type="RefSeq" id="XP_025476934.1">
    <property type="nucleotide sequence ID" value="XM_025618013.1"/>
</dbReference>
<dbReference type="Proteomes" id="UP000247647">
    <property type="component" value="Unassembled WGS sequence"/>
</dbReference>
<dbReference type="GeneID" id="37120469"/>
<organism evidence="1 2">
    <name type="scientific">Aspergillus neoniger (strain CBS 115656)</name>
    <dbReference type="NCBI Taxonomy" id="1448310"/>
    <lineage>
        <taxon>Eukaryota</taxon>
        <taxon>Fungi</taxon>
        <taxon>Dikarya</taxon>
        <taxon>Ascomycota</taxon>
        <taxon>Pezizomycotina</taxon>
        <taxon>Eurotiomycetes</taxon>
        <taxon>Eurotiomycetidae</taxon>
        <taxon>Eurotiales</taxon>
        <taxon>Aspergillaceae</taxon>
        <taxon>Aspergillus</taxon>
        <taxon>Aspergillus subgen. Circumdati</taxon>
    </lineage>
</organism>
<evidence type="ECO:0000313" key="2">
    <source>
        <dbReference type="Proteomes" id="UP000247647"/>
    </source>
</evidence>
<keyword evidence="2" id="KW-1185">Reference proteome</keyword>
<evidence type="ECO:0000313" key="1">
    <source>
        <dbReference type="EMBL" id="PYH31456.1"/>
    </source>
</evidence>
<proteinExistence type="predicted"/>